<dbReference type="EMBL" id="CP022535">
    <property type="protein sequence ID" value="ASP28169.1"/>
    <property type="molecule type" value="Genomic_DNA"/>
</dbReference>
<proteinExistence type="predicted"/>
<keyword evidence="3" id="KW-0547">Nucleotide-binding</keyword>
<dbReference type="GO" id="GO:0016020">
    <property type="term" value="C:membrane"/>
    <property type="evidence" value="ECO:0007669"/>
    <property type="project" value="InterPro"/>
</dbReference>
<evidence type="ECO:0000256" key="3">
    <source>
        <dbReference type="ARBA" id="ARBA00022741"/>
    </source>
</evidence>
<keyword evidence="1" id="KW-0813">Transport</keyword>
<gene>
    <name evidence="8" type="primary">phnC</name>
    <name evidence="8" type="ORF">SCORR_v1c03950</name>
</gene>
<dbReference type="PANTHER" id="PTHR43166:SF6">
    <property type="entry name" value="PHOSPHONATES IMPORT ATP-BINDING PROTEIN PHNC"/>
    <property type="match status" value="1"/>
</dbReference>
<dbReference type="Pfam" id="PF00005">
    <property type="entry name" value="ABC_tran"/>
    <property type="match status" value="1"/>
</dbReference>
<accession>A0A222ENU5</accession>
<dbReference type="AlphaFoldDB" id="A0A222ENU5"/>
<dbReference type="Gene3D" id="3.40.50.300">
    <property type="entry name" value="P-loop containing nucleotide triphosphate hydrolases"/>
    <property type="match status" value="1"/>
</dbReference>
<evidence type="ECO:0000313" key="8">
    <source>
        <dbReference type="EMBL" id="ASP28169.1"/>
    </source>
</evidence>
<evidence type="ECO:0000256" key="1">
    <source>
        <dbReference type="ARBA" id="ARBA00022448"/>
    </source>
</evidence>
<keyword evidence="5" id="KW-1278">Translocase</keyword>
<dbReference type="CDD" id="cd03256">
    <property type="entry name" value="ABC_PhnC_transporter"/>
    <property type="match status" value="1"/>
</dbReference>
<evidence type="ECO:0000313" key="9">
    <source>
        <dbReference type="Proteomes" id="UP000203229"/>
    </source>
</evidence>
<sequence>MIKFKKVNKVWPNGKHALSDINLNIDDGEFVAIVGLSGAGKTTLLKTINKFTPINSGEIEITFKDDIFNINTTKGRKLKELRKKIGLMSQEYNNIENQVALKNVLNSRISKMSFWRSIIGYFNKNDKLIALSNLEKLNLLDYAYVRVDNLSGGQQQRIALARTLSQEPELIIADEPVSALDPILANQVMQDFKLINKKENITIIINIHHIDLAIKYADRIIGLKDGLLVFDGKPKELTKDKLSVIYGDSYGDLKND</sequence>
<keyword evidence="6" id="KW-0472">Membrane</keyword>
<dbReference type="NCBIfam" id="TIGR02315">
    <property type="entry name" value="ABC_phnC"/>
    <property type="match status" value="1"/>
</dbReference>
<dbReference type="PANTHER" id="PTHR43166">
    <property type="entry name" value="AMINO ACID IMPORT ATP-BINDING PROTEIN"/>
    <property type="match status" value="1"/>
</dbReference>
<dbReference type="InterPro" id="IPR003439">
    <property type="entry name" value="ABC_transporter-like_ATP-bd"/>
</dbReference>
<dbReference type="OrthoDB" id="389713at2"/>
<evidence type="ECO:0000256" key="5">
    <source>
        <dbReference type="ARBA" id="ARBA00022967"/>
    </source>
</evidence>
<evidence type="ECO:0000256" key="4">
    <source>
        <dbReference type="ARBA" id="ARBA00022840"/>
    </source>
</evidence>
<dbReference type="InterPro" id="IPR003593">
    <property type="entry name" value="AAA+_ATPase"/>
</dbReference>
<dbReference type="RefSeq" id="WP_094048661.1">
    <property type="nucleotide sequence ID" value="NZ_CP022535.1"/>
</dbReference>
<dbReference type="InterPro" id="IPR012693">
    <property type="entry name" value="ABC_transpr_PhnC"/>
</dbReference>
<dbReference type="InterPro" id="IPR027417">
    <property type="entry name" value="P-loop_NTPase"/>
</dbReference>
<evidence type="ECO:0000259" key="7">
    <source>
        <dbReference type="PROSITE" id="PS50893"/>
    </source>
</evidence>
<dbReference type="GO" id="GO:0015416">
    <property type="term" value="F:ABC-type phosphonate transporter activity"/>
    <property type="evidence" value="ECO:0007669"/>
    <property type="project" value="InterPro"/>
</dbReference>
<reference evidence="8 9" key="1">
    <citation type="submission" date="2017-07" db="EMBL/GenBank/DDBJ databases">
        <title>Complete genome sequence of Spiroplasma corruscae EC-1 (DSM 19793).</title>
        <authorList>
            <person name="Tsai Y.-M."/>
            <person name="Lo W.-S."/>
            <person name="Kuo C.-H."/>
        </authorList>
    </citation>
    <scope>NUCLEOTIDE SEQUENCE [LARGE SCALE GENOMIC DNA]</scope>
    <source>
        <strain evidence="8 9">EC-1</strain>
    </source>
</reference>
<organism evidence="8 9">
    <name type="scientific">Spiroplasma corruscae</name>
    <dbReference type="NCBI Taxonomy" id="216934"/>
    <lineage>
        <taxon>Bacteria</taxon>
        <taxon>Bacillati</taxon>
        <taxon>Mycoplasmatota</taxon>
        <taxon>Mollicutes</taxon>
        <taxon>Entomoplasmatales</taxon>
        <taxon>Spiroplasmataceae</taxon>
        <taxon>Spiroplasma</taxon>
    </lineage>
</organism>
<dbReference type="GO" id="GO:0005524">
    <property type="term" value="F:ATP binding"/>
    <property type="evidence" value="ECO:0007669"/>
    <property type="project" value="UniProtKB-KW"/>
</dbReference>
<dbReference type="PROSITE" id="PS00211">
    <property type="entry name" value="ABC_TRANSPORTER_1"/>
    <property type="match status" value="1"/>
</dbReference>
<keyword evidence="9" id="KW-1185">Reference proteome</keyword>
<evidence type="ECO:0000256" key="6">
    <source>
        <dbReference type="ARBA" id="ARBA00023136"/>
    </source>
</evidence>
<dbReference type="Proteomes" id="UP000203229">
    <property type="component" value="Chromosome"/>
</dbReference>
<keyword evidence="4 8" id="KW-0067">ATP-binding</keyword>
<keyword evidence="2" id="KW-1003">Cell membrane</keyword>
<dbReference type="SUPFAM" id="SSF52540">
    <property type="entry name" value="P-loop containing nucleoside triphosphate hydrolases"/>
    <property type="match status" value="1"/>
</dbReference>
<dbReference type="PROSITE" id="PS50893">
    <property type="entry name" value="ABC_TRANSPORTER_2"/>
    <property type="match status" value="1"/>
</dbReference>
<protein>
    <submittedName>
        <fullName evidence="8">Phosphonate ABC transporter ATP-binding protein</fullName>
    </submittedName>
</protein>
<dbReference type="GO" id="GO:0016887">
    <property type="term" value="F:ATP hydrolysis activity"/>
    <property type="evidence" value="ECO:0007669"/>
    <property type="project" value="InterPro"/>
</dbReference>
<dbReference type="InterPro" id="IPR017871">
    <property type="entry name" value="ABC_transporter-like_CS"/>
</dbReference>
<evidence type="ECO:0000256" key="2">
    <source>
        <dbReference type="ARBA" id="ARBA00022475"/>
    </source>
</evidence>
<dbReference type="KEGG" id="scou:SCORR_v1c03950"/>
<dbReference type="InterPro" id="IPR050086">
    <property type="entry name" value="MetN_ABC_transporter-like"/>
</dbReference>
<feature type="domain" description="ABC transporter" evidence="7">
    <location>
        <begin position="2"/>
        <end position="250"/>
    </location>
</feature>
<dbReference type="SMART" id="SM00382">
    <property type="entry name" value="AAA"/>
    <property type="match status" value="1"/>
</dbReference>
<name>A0A222ENU5_9MOLU</name>